<feature type="non-terminal residue" evidence="2">
    <location>
        <position position="1"/>
    </location>
</feature>
<keyword evidence="3" id="KW-1185">Reference proteome</keyword>
<evidence type="ECO:0000313" key="3">
    <source>
        <dbReference type="Proteomes" id="UP001432027"/>
    </source>
</evidence>
<accession>A0AAV5UL74</accession>
<dbReference type="AlphaFoldDB" id="A0AAV5UL74"/>
<feature type="signal peptide" evidence="1">
    <location>
        <begin position="1"/>
        <end position="18"/>
    </location>
</feature>
<gene>
    <name evidence="2" type="ORF">PENTCL1PPCAC_29921</name>
</gene>
<evidence type="ECO:0000256" key="1">
    <source>
        <dbReference type="SAM" id="SignalP"/>
    </source>
</evidence>
<reference evidence="2" key="1">
    <citation type="submission" date="2023-10" db="EMBL/GenBank/DDBJ databases">
        <title>Genome assembly of Pristionchus species.</title>
        <authorList>
            <person name="Yoshida K."/>
            <person name="Sommer R.J."/>
        </authorList>
    </citation>
    <scope>NUCLEOTIDE SEQUENCE</scope>
    <source>
        <strain evidence="2">RS0144</strain>
    </source>
</reference>
<evidence type="ECO:0000313" key="2">
    <source>
        <dbReference type="EMBL" id="GMT07747.1"/>
    </source>
</evidence>
<keyword evidence="1" id="KW-0732">Signal</keyword>
<name>A0AAV5UL74_9BILA</name>
<organism evidence="2 3">
    <name type="scientific">Pristionchus entomophagus</name>
    <dbReference type="NCBI Taxonomy" id="358040"/>
    <lineage>
        <taxon>Eukaryota</taxon>
        <taxon>Metazoa</taxon>
        <taxon>Ecdysozoa</taxon>
        <taxon>Nematoda</taxon>
        <taxon>Chromadorea</taxon>
        <taxon>Rhabditida</taxon>
        <taxon>Rhabditina</taxon>
        <taxon>Diplogasteromorpha</taxon>
        <taxon>Diplogasteroidea</taxon>
        <taxon>Neodiplogasteridae</taxon>
        <taxon>Pristionchus</taxon>
    </lineage>
</organism>
<dbReference type="EMBL" id="BTSX01000006">
    <property type="protein sequence ID" value="GMT07747.1"/>
    <property type="molecule type" value="Genomic_DNA"/>
</dbReference>
<dbReference type="Proteomes" id="UP001432027">
    <property type="component" value="Unassembled WGS sequence"/>
</dbReference>
<feature type="chain" id="PRO_5043574069" evidence="1">
    <location>
        <begin position="19"/>
        <end position="266"/>
    </location>
</feature>
<proteinExistence type="predicted"/>
<comment type="caution">
    <text evidence="2">The sequence shown here is derived from an EMBL/GenBank/DDBJ whole genome shotgun (WGS) entry which is preliminary data.</text>
</comment>
<protein>
    <submittedName>
        <fullName evidence="2">Uncharacterized protein</fullName>
    </submittedName>
</protein>
<sequence>VAIPLFLLVPILFDSIASDGIGADEVVSYLQGPTEESSFAQVFLSHPLDHVNPTAAAPPPVPVERNTPVDLSRVPYNRRFEETFEVDSAHHLVPHDVHYPHHPEYAELYFASAMDLHEKFLAHAQEAHQHDAHRKILALAQEEHPLVHDHIVQPSRPVTRKLHKIKAAPILAEPAQSFTLTHPVAHDSFIVPVETSRVRNAAPTRVVRRPTHSFTIDESELRNIVGESEKKEREEERAAGFLKVIVDDVESLASEGAEDWDQLHIE</sequence>